<dbReference type="Gene3D" id="2.60.40.2130">
    <property type="entry name" value="F-spondin domain"/>
    <property type="match status" value="1"/>
</dbReference>
<dbReference type="InterPro" id="IPR038678">
    <property type="entry name" value="Spondin_N_sf"/>
</dbReference>
<accession>A0A4Q7VIC0</accession>
<keyword evidence="1" id="KW-0732">Signal</keyword>
<dbReference type="InterPro" id="IPR051418">
    <property type="entry name" value="Spondin/Thrombospondin_T1"/>
</dbReference>
<evidence type="ECO:0000313" key="3">
    <source>
        <dbReference type="EMBL" id="RZT95698.1"/>
    </source>
</evidence>
<dbReference type="GO" id="GO:0007155">
    <property type="term" value="P:cell adhesion"/>
    <property type="evidence" value="ECO:0007669"/>
    <property type="project" value="TreeGrafter"/>
</dbReference>
<dbReference type="PANTHER" id="PTHR11311:SF15">
    <property type="entry name" value="SPONDIN-2"/>
    <property type="match status" value="1"/>
</dbReference>
<evidence type="ECO:0000313" key="4">
    <source>
        <dbReference type="Proteomes" id="UP000293562"/>
    </source>
</evidence>
<evidence type="ECO:0000259" key="2">
    <source>
        <dbReference type="PROSITE" id="PS51020"/>
    </source>
</evidence>
<dbReference type="GO" id="GO:0031012">
    <property type="term" value="C:extracellular matrix"/>
    <property type="evidence" value="ECO:0007669"/>
    <property type="project" value="TreeGrafter"/>
</dbReference>
<dbReference type="NCBIfam" id="NF038123">
    <property type="entry name" value="NF038123_dom"/>
    <property type="match status" value="1"/>
</dbReference>
<dbReference type="EMBL" id="SHKN01000001">
    <property type="protein sequence ID" value="RZT95698.1"/>
    <property type="molecule type" value="Genomic_DNA"/>
</dbReference>
<name>A0A4Q7VIC0_9BACT</name>
<dbReference type="InterPro" id="IPR009465">
    <property type="entry name" value="Spondin_N"/>
</dbReference>
<keyword evidence="4" id="KW-1185">Reference proteome</keyword>
<feature type="chain" id="PRO_5020331057" evidence="1">
    <location>
        <begin position="22"/>
        <end position="224"/>
    </location>
</feature>
<evidence type="ECO:0000256" key="1">
    <source>
        <dbReference type="SAM" id="SignalP"/>
    </source>
</evidence>
<organism evidence="3 4">
    <name type="scientific">Ancylomarina subtilis</name>
    <dbReference type="NCBI Taxonomy" id="1639035"/>
    <lineage>
        <taxon>Bacteria</taxon>
        <taxon>Pseudomonadati</taxon>
        <taxon>Bacteroidota</taxon>
        <taxon>Bacteroidia</taxon>
        <taxon>Marinilabiliales</taxon>
        <taxon>Marinifilaceae</taxon>
        <taxon>Ancylomarina</taxon>
    </lineage>
</organism>
<dbReference type="PROSITE" id="PS51257">
    <property type="entry name" value="PROKAR_LIPOPROTEIN"/>
    <property type="match status" value="1"/>
</dbReference>
<protein>
    <submittedName>
        <fullName evidence="3">Spondin N</fullName>
    </submittedName>
</protein>
<feature type="domain" description="Spondin" evidence="2">
    <location>
        <begin position="23"/>
        <end position="209"/>
    </location>
</feature>
<sequence length="224" mass="23792">MILKNSIFLFLALLLISCSKSDGPIEYGIETEATYTVTFKMNWNSTDFPKDYPSNAHFSPLIGWSHPSTSGFFKVESAASEGIEAMAETGATDLLQTELETKIANNEGLAFVVGEGLASGTGEIKVEIAVNAENPSISLVSMLAPSPDWYVAALNVNLYDGSHFAATKTITAKVYDAGTDSGITFASDDLNTDPQGTILLFVADPLGDGTDLLADIATVTFTKN</sequence>
<feature type="signal peptide" evidence="1">
    <location>
        <begin position="1"/>
        <end position="21"/>
    </location>
</feature>
<reference evidence="3 4" key="1">
    <citation type="submission" date="2019-02" db="EMBL/GenBank/DDBJ databases">
        <title>Genomic Encyclopedia of Type Strains, Phase IV (KMG-IV): sequencing the most valuable type-strain genomes for metagenomic binning, comparative biology and taxonomic classification.</title>
        <authorList>
            <person name="Goeker M."/>
        </authorList>
    </citation>
    <scope>NUCLEOTIDE SEQUENCE [LARGE SCALE GENOMIC DNA]</scope>
    <source>
        <strain evidence="3 4">DSM 28825</strain>
    </source>
</reference>
<dbReference type="PANTHER" id="PTHR11311">
    <property type="entry name" value="SPONDIN"/>
    <property type="match status" value="1"/>
</dbReference>
<dbReference type="Pfam" id="PF06468">
    <property type="entry name" value="Spond_N"/>
    <property type="match status" value="1"/>
</dbReference>
<dbReference type="AlphaFoldDB" id="A0A4Q7VIC0"/>
<dbReference type="Proteomes" id="UP000293562">
    <property type="component" value="Unassembled WGS sequence"/>
</dbReference>
<comment type="caution">
    <text evidence="3">The sequence shown here is derived from an EMBL/GenBank/DDBJ whole genome shotgun (WGS) entry which is preliminary data.</text>
</comment>
<dbReference type="RefSeq" id="WP_130305636.1">
    <property type="nucleotide sequence ID" value="NZ_SHKN01000001.1"/>
</dbReference>
<dbReference type="OrthoDB" id="8478811at2"/>
<dbReference type="PROSITE" id="PS51020">
    <property type="entry name" value="SPONDIN"/>
    <property type="match status" value="1"/>
</dbReference>
<gene>
    <name evidence="3" type="ORF">EV201_0322</name>
</gene>
<proteinExistence type="predicted"/>